<sequence>MLVFKNTSNQVYDSLNSAMKLLSYIPDRKDGFLKNYILDDSNNLYINDDLVDSNQLINILPLQIGLQFRKNILFLKKNGINGAYFQLRENDWFFLYRYSIEETFNDSRDIIVANKFDLMQIRSNYQIVDSIHGIYLMAPKEAIIR</sequence>
<reference evidence="1 2" key="1">
    <citation type="submission" date="2017-11" db="EMBL/GenBank/DDBJ databases">
        <title>Infants hospitalized years apart are colonized by the same room-sourced microbial strains.</title>
        <authorList>
            <person name="Brooks B."/>
            <person name="Olm M.R."/>
            <person name="Firek B.A."/>
            <person name="Baker R."/>
            <person name="Thomas B.C."/>
            <person name="Morowitz M.J."/>
            <person name="Banfield J.F."/>
        </authorList>
    </citation>
    <scope>NUCLEOTIDE SEQUENCE [LARGE SCALE GENOMIC DNA]</scope>
    <source>
        <strain evidence="1">S2_009_000_R2_76</strain>
    </source>
</reference>
<organism evidence="1 2">
    <name type="scientific">Pseudopedobacter saltans</name>
    <dbReference type="NCBI Taxonomy" id="151895"/>
    <lineage>
        <taxon>Bacteria</taxon>
        <taxon>Pseudomonadati</taxon>
        <taxon>Bacteroidota</taxon>
        <taxon>Sphingobacteriia</taxon>
        <taxon>Sphingobacteriales</taxon>
        <taxon>Sphingobacteriaceae</taxon>
        <taxon>Pseudopedobacter</taxon>
    </lineage>
</organism>
<gene>
    <name evidence="1" type="ORF">DI598_03235</name>
</gene>
<evidence type="ECO:0000313" key="1">
    <source>
        <dbReference type="EMBL" id="PZP51425.1"/>
    </source>
</evidence>
<protein>
    <submittedName>
        <fullName evidence="1">Uncharacterized protein</fullName>
    </submittedName>
</protein>
<name>A0A2W5F5W6_9SPHI</name>
<dbReference type="EMBL" id="QFOI01000031">
    <property type="protein sequence ID" value="PZP51425.1"/>
    <property type="molecule type" value="Genomic_DNA"/>
</dbReference>
<proteinExistence type="predicted"/>
<comment type="caution">
    <text evidence="1">The sequence shown here is derived from an EMBL/GenBank/DDBJ whole genome shotgun (WGS) entry which is preliminary data.</text>
</comment>
<accession>A0A2W5F5W6</accession>
<evidence type="ECO:0000313" key="2">
    <source>
        <dbReference type="Proteomes" id="UP000249645"/>
    </source>
</evidence>
<dbReference type="AlphaFoldDB" id="A0A2W5F5W6"/>
<dbReference type="Proteomes" id="UP000249645">
    <property type="component" value="Unassembled WGS sequence"/>
</dbReference>